<dbReference type="AlphaFoldDB" id="A0A835IL73"/>
<feature type="domain" description="ABC transmembrane type-1" evidence="9">
    <location>
        <begin position="173"/>
        <end position="353"/>
    </location>
</feature>
<dbReference type="FunFam" id="1.20.1560.10:FF:000300">
    <property type="entry name" value="Putative MRP-like ABC transporter"/>
    <property type="match status" value="1"/>
</dbReference>
<sequence>MLSYFNSSGVVYEEILNSGTDFMELVGAHEKALSTLGSTETAQTSENVRNKMLNDNMENGMKVELKDDKKTEGDSTDDIVGPKAQLVEEEEREKGRVGLRVYWKFITTVYGGALVPFILLSQVLFQMLQIGSNYWMAWATPVSEDVKAPVKGSTMIIVYVVLAIGSSFCILASTDQSAVDLNIPSQIAVVAFSIIQVVGIIAVMSQVAWQVFAIFVPVIGTCIWYQQYYISTARELARLVGVCKAPLIQHFAESISESTTIRSFDQESRFMETNLKLMDNYSRPKFYTAGSTEWLCIRLDRLSSLTFAFSLIFLISVPEGTIDPGIAGLAVTYGLNLNMLQAWVIWDLCNLENRIISVERMFQYTSIPSEPPLVIEAHKPDDDWPSQGEIDINDLQVFCNLLSFNAQYTWFSSMMH</sequence>
<evidence type="ECO:0000256" key="5">
    <source>
        <dbReference type="ARBA" id="ARBA00022840"/>
    </source>
</evidence>
<dbReference type="GO" id="GO:0016020">
    <property type="term" value="C:membrane"/>
    <property type="evidence" value="ECO:0007669"/>
    <property type="project" value="UniProtKB-SubCell"/>
</dbReference>
<feature type="transmembrane region" description="Helical" evidence="8">
    <location>
        <begin position="101"/>
        <end position="125"/>
    </location>
</feature>
<organism evidence="10 11">
    <name type="scientific">Coptis chinensis</name>
    <dbReference type="NCBI Taxonomy" id="261450"/>
    <lineage>
        <taxon>Eukaryota</taxon>
        <taxon>Viridiplantae</taxon>
        <taxon>Streptophyta</taxon>
        <taxon>Embryophyta</taxon>
        <taxon>Tracheophyta</taxon>
        <taxon>Spermatophyta</taxon>
        <taxon>Magnoliopsida</taxon>
        <taxon>Ranunculales</taxon>
        <taxon>Ranunculaceae</taxon>
        <taxon>Coptidoideae</taxon>
        <taxon>Coptis</taxon>
    </lineage>
</organism>
<dbReference type="CDD" id="cd18580">
    <property type="entry name" value="ABC_6TM_ABCC_D2"/>
    <property type="match status" value="1"/>
</dbReference>
<evidence type="ECO:0000256" key="8">
    <source>
        <dbReference type="SAM" id="Phobius"/>
    </source>
</evidence>
<accession>A0A835IL73</accession>
<keyword evidence="7 8" id="KW-0472">Membrane</keyword>
<keyword evidence="5" id="KW-0067">ATP-binding</keyword>
<feature type="transmembrane region" description="Helical" evidence="8">
    <location>
        <begin position="207"/>
        <end position="225"/>
    </location>
</feature>
<evidence type="ECO:0000256" key="4">
    <source>
        <dbReference type="ARBA" id="ARBA00022741"/>
    </source>
</evidence>
<dbReference type="PANTHER" id="PTHR24223">
    <property type="entry name" value="ATP-BINDING CASSETTE SUB-FAMILY C"/>
    <property type="match status" value="1"/>
</dbReference>
<comment type="caution">
    <text evidence="10">The sequence shown here is derived from an EMBL/GenBank/DDBJ whole genome shotgun (WGS) entry which is preliminary data.</text>
</comment>
<name>A0A835IL73_9MAGN</name>
<evidence type="ECO:0000313" key="11">
    <source>
        <dbReference type="Proteomes" id="UP000631114"/>
    </source>
</evidence>
<evidence type="ECO:0000256" key="2">
    <source>
        <dbReference type="ARBA" id="ARBA00022448"/>
    </source>
</evidence>
<keyword evidence="2" id="KW-0813">Transport</keyword>
<dbReference type="Gene3D" id="1.20.1560.10">
    <property type="entry name" value="ABC transporter type 1, transmembrane domain"/>
    <property type="match status" value="2"/>
</dbReference>
<comment type="subcellular location">
    <subcellularLocation>
        <location evidence="1">Membrane</location>
        <topology evidence="1">Multi-pass membrane protein</topology>
    </subcellularLocation>
</comment>
<keyword evidence="3 8" id="KW-0812">Transmembrane</keyword>
<dbReference type="InterPro" id="IPR011527">
    <property type="entry name" value="ABC1_TM_dom"/>
</dbReference>
<dbReference type="OrthoDB" id="6500128at2759"/>
<gene>
    <name evidence="10" type="ORF">IFM89_000937</name>
</gene>
<evidence type="ECO:0000256" key="1">
    <source>
        <dbReference type="ARBA" id="ARBA00004141"/>
    </source>
</evidence>
<reference evidence="10 11" key="1">
    <citation type="submission" date="2020-10" db="EMBL/GenBank/DDBJ databases">
        <title>The Coptis chinensis genome and diversification of protoberbering-type alkaloids.</title>
        <authorList>
            <person name="Wang B."/>
            <person name="Shu S."/>
            <person name="Song C."/>
            <person name="Liu Y."/>
        </authorList>
    </citation>
    <scope>NUCLEOTIDE SEQUENCE [LARGE SCALE GENOMIC DNA]</scope>
    <source>
        <strain evidence="10">HL-2020</strain>
        <tissue evidence="10">Leaf</tissue>
    </source>
</reference>
<dbReference type="InterPro" id="IPR050173">
    <property type="entry name" value="ABC_transporter_C-like"/>
</dbReference>
<dbReference type="InterPro" id="IPR044726">
    <property type="entry name" value="ABCC_6TM_D2"/>
</dbReference>
<dbReference type="InterPro" id="IPR036640">
    <property type="entry name" value="ABC1_TM_sf"/>
</dbReference>
<dbReference type="Pfam" id="PF00664">
    <property type="entry name" value="ABC_membrane"/>
    <property type="match status" value="1"/>
</dbReference>
<feature type="transmembrane region" description="Helical" evidence="8">
    <location>
        <begin position="156"/>
        <end position="174"/>
    </location>
</feature>
<evidence type="ECO:0000256" key="6">
    <source>
        <dbReference type="ARBA" id="ARBA00022989"/>
    </source>
</evidence>
<protein>
    <recommendedName>
        <fullName evidence="9">ABC transmembrane type-1 domain-containing protein</fullName>
    </recommendedName>
</protein>
<keyword evidence="11" id="KW-1185">Reference proteome</keyword>
<dbReference type="GO" id="GO:0005524">
    <property type="term" value="F:ATP binding"/>
    <property type="evidence" value="ECO:0007669"/>
    <property type="project" value="UniProtKB-KW"/>
</dbReference>
<evidence type="ECO:0000313" key="10">
    <source>
        <dbReference type="EMBL" id="KAF9618302.1"/>
    </source>
</evidence>
<proteinExistence type="predicted"/>
<dbReference type="Proteomes" id="UP000631114">
    <property type="component" value="Unassembled WGS sequence"/>
</dbReference>
<dbReference type="PANTHER" id="PTHR24223:SF181">
    <property type="entry name" value="ABC TRANSPORTER C FAMILY MEMBER 3"/>
    <property type="match status" value="1"/>
</dbReference>
<evidence type="ECO:0000256" key="3">
    <source>
        <dbReference type="ARBA" id="ARBA00022692"/>
    </source>
</evidence>
<feature type="transmembrane region" description="Helical" evidence="8">
    <location>
        <begin position="181"/>
        <end position="201"/>
    </location>
</feature>
<dbReference type="EMBL" id="JADFTS010000002">
    <property type="protein sequence ID" value="KAF9618302.1"/>
    <property type="molecule type" value="Genomic_DNA"/>
</dbReference>
<keyword evidence="4" id="KW-0547">Nucleotide-binding</keyword>
<dbReference type="SUPFAM" id="SSF90123">
    <property type="entry name" value="ABC transporter transmembrane region"/>
    <property type="match status" value="1"/>
</dbReference>
<evidence type="ECO:0000256" key="7">
    <source>
        <dbReference type="ARBA" id="ARBA00023136"/>
    </source>
</evidence>
<dbReference type="GO" id="GO:0140359">
    <property type="term" value="F:ABC-type transporter activity"/>
    <property type="evidence" value="ECO:0007669"/>
    <property type="project" value="InterPro"/>
</dbReference>
<evidence type="ECO:0000259" key="9">
    <source>
        <dbReference type="PROSITE" id="PS50929"/>
    </source>
</evidence>
<dbReference type="PROSITE" id="PS50929">
    <property type="entry name" value="ABC_TM1F"/>
    <property type="match status" value="1"/>
</dbReference>
<keyword evidence="6 8" id="KW-1133">Transmembrane helix</keyword>